<feature type="region of interest" description="Disordered" evidence="1">
    <location>
        <begin position="312"/>
        <end position="334"/>
    </location>
</feature>
<evidence type="ECO:0000313" key="2">
    <source>
        <dbReference type="EMBL" id="TWD83668.1"/>
    </source>
</evidence>
<keyword evidence="3" id="KW-1185">Reference proteome</keyword>
<gene>
    <name evidence="2" type="ORF">FB561_4834</name>
</gene>
<protein>
    <recommendedName>
        <fullName evidence="4">Transcriptional regulator, AbiEi antitoxin, Type IV TA system</fullName>
    </recommendedName>
</protein>
<proteinExistence type="predicted"/>
<dbReference type="OrthoDB" id="5143202at2"/>
<comment type="caution">
    <text evidence="2">The sequence shown here is derived from an EMBL/GenBank/DDBJ whole genome shotgun (WGS) entry which is preliminary data.</text>
</comment>
<sequence length="334" mass="38117">MDRLDTTTRALVVTAAQAPRRRHELRAAGLEDHDLRRLVRRGHLHHVNRYYLDGTTDPEWARLACLQAAYPGSVLSHLSAARLANLRYWVEAQRPDAPPANAVWLTRRPTATRNHYRPDVVLRRAGLVKGDLDQRGILRRTTDARTVVDLARELPVQEALVTVDHALRLGTSMADLDAVLTRQRRWPGIQRARRTIALGDPRAESALESIARAVFDSAKLPRPILQARFGDGIDWMPERVDFWWPQFRTIAEADGLAKYEAETAPERRALLRRAHLRDQRLADLGVELLHFGWEDLVNEPHHLVHRLKAAFTRGQNRPDPQPHWTTAPPPVPRP</sequence>
<dbReference type="RefSeq" id="WP_145810447.1">
    <property type="nucleotide sequence ID" value="NZ_VIVK01000001.1"/>
</dbReference>
<accession>A0A561BXW0</accession>
<organism evidence="2 3">
    <name type="scientific">Kribbella amoyensis</name>
    <dbReference type="NCBI Taxonomy" id="996641"/>
    <lineage>
        <taxon>Bacteria</taxon>
        <taxon>Bacillati</taxon>
        <taxon>Actinomycetota</taxon>
        <taxon>Actinomycetes</taxon>
        <taxon>Propionibacteriales</taxon>
        <taxon>Kribbellaceae</taxon>
        <taxon>Kribbella</taxon>
    </lineage>
</organism>
<evidence type="ECO:0000313" key="3">
    <source>
        <dbReference type="Proteomes" id="UP000318380"/>
    </source>
</evidence>
<evidence type="ECO:0008006" key="4">
    <source>
        <dbReference type="Google" id="ProtNLM"/>
    </source>
</evidence>
<dbReference type="Proteomes" id="UP000318380">
    <property type="component" value="Unassembled WGS sequence"/>
</dbReference>
<evidence type="ECO:0000256" key="1">
    <source>
        <dbReference type="SAM" id="MobiDB-lite"/>
    </source>
</evidence>
<dbReference type="EMBL" id="VIVK01000001">
    <property type="protein sequence ID" value="TWD83668.1"/>
    <property type="molecule type" value="Genomic_DNA"/>
</dbReference>
<reference evidence="2 3" key="1">
    <citation type="submission" date="2019-06" db="EMBL/GenBank/DDBJ databases">
        <title>Sequencing the genomes of 1000 actinobacteria strains.</title>
        <authorList>
            <person name="Klenk H.-P."/>
        </authorList>
    </citation>
    <scope>NUCLEOTIDE SEQUENCE [LARGE SCALE GENOMIC DNA]</scope>
    <source>
        <strain evidence="2 3">DSM 24683</strain>
    </source>
</reference>
<dbReference type="AlphaFoldDB" id="A0A561BXW0"/>
<name>A0A561BXW0_9ACTN</name>